<dbReference type="PROSITE" id="PS50022">
    <property type="entry name" value="FA58C_3"/>
    <property type="match status" value="1"/>
</dbReference>
<accession>R7UV20</accession>
<name>R7UV20_CAPTE</name>
<dbReference type="PANTHER" id="PTHR24543">
    <property type="entry name" value="MULTICOPPER OXIDASE-RELATED"/>
    <property type="match status" value="1"/>
</dbReference>
<dbReference type="AlphaFoldDB" id="R7UV20"/>
<dbReference type="SMART" id="SM00231">
    <property type="entry name" value="FA58C"/>
    <property type="match status" value="1"/>
</dbReference>
<dbReference type="Proteomes" id="UP000014760">
    <property type="component" value="Unassembled WGS sequence"/>
</dbReference>
<dbReference type="OMA" id="MIRIYQF"/>
<proteinExistence type="predicted"/>
<dbReference type="EMBL" id="KB299619">
    <property type="protein sequence ID" value="ELU07787.1"/>
    <property type="molecule type" value="Genomic_DNA"/>
</dbReference>
<dbReference type="InterPro" id="IPR008979">
    <property type="entry name" value="Galactose-bd-like_sf"/>
</dbReference>
<dbReference type="HOGENOM" id="CLU_1190830_0_0_1"/>
<organism evidence="3">
    <name type="scientific">Capitella teleta</name>
    <name type="common">Polychaete worm</name>
    <dbReference type="NCBI Taxonomy" id="283909"/>
    <lineage>
        <taxon>Eukaryota</taxon>
        <taxon>Metazoa</taxon>
        <taxon>Spiralia</taxon>
        <taxon>Lophotrochozoa</taxon>
        <taxon>Annelida</taxon>
        <taxon>Polychaeta</taxon>
        <taxon>Sedentaria</taxon>
        <taxon>Scolecida</taxon>
        <taxon>Capitellidae</taxon>
        <taxon>Capitella</taxon>
    </lineage>
</organism>
<feature type="domain" description="F5/8 type C" evidence="2">
    <location>
        <begin position="59"/>
        <end position="193"/>
    </location>
</feature>
<evidence type="ECO:0000259" key="2">
    <source>
        <dbReference type="PROSITE" id="PS50022"/>
    </source>
</evidence>
<reference evidence="4" key="3">
    <citation type="submission" date="2015-06" db="UniProtKB">
        <authorList>
            <consortium name="EnsemblMetazoa"/>
        </authorList>
    </citation>
    <scope>IDENTIFICATION</scope>
</reference>
<dbReference type="OrthoDB" id="6126389at2759"/>
<evidence type="ECO:0000313" key="4">
    <source>
        <dbReference type="EnsemblMetazoa" id="CapteP193157"/>
    </source>
</evidence>
<dbReference type="Pfam" id="PF00754">
    <property type="entry name" value="F5_F8_type_C"/>
    <property type="match status" value="1"/>
</dbReference>
<evidence type="ECO:0000313" key="5">
    <source>
        <dbReference type="Proteomes" id="UP000014760"/>
    </source>
</evidence>
<dbReference type="EMBL" id="AMQN01001113">
    <property type="status" value="NOT_ANNOTATED_CDS"/>
    <property type="molecule type" value="Genomic_DNA"/>
</dbReference>
<gene>
    <name evidence="3" type="ORF">CAPTEDRAFT_193157</name>
</gene>
<dbReference type="InterPro" id="IPR000421">
    <property type="entry name" value="FA58C"/>
</dbReference>
<dbReference type="SUPFAM" id="SSF49785">
    <property type="entry name" value="Galactose-binding domain-like"/>
    <property type="match status" value="1"/>
</dbReference>
<evidence type="ECO:0000313" key="3">
    <source>
        <dbReference type="EMBL" id="ELU07787.1"/>
    </source>
</evidence>
<dbReference type="Gene3D" id="2.60.120.260">
    <property type="entry name" value="Galactose-binding domain-like"/>
    <property type="match status" value="1"/>
</dbReference>
<keyword evidence="5" id="KW-1185">Reference proteome</keyword>
<reference evidence="5" key="1">
    <citation type="submission" date="2012-12" db="EMBL/GenBank/DDBJ databases">
        <authorList>
            <person name="Hellsten U."/>
            <person name="Grimwood J."/>
            <person name="Chapman J.A."/>
            <person name="Shapiro H."/>
            <person name="Aerts A."/>
            <person name="Otillar R.P."/>
            <person name="Terry A.Y."/>
            <person name="Boore J.L."/>
            <person name="Simakov O."/>
            <person name="Marletaz F."/>
            <person name="Cho S.-J."/>
            <person name="Edsinger-Gonzales E."/>
            <person name="Havlak P."/>
            <person name="Kuo D.-H."/>
            <person name="Larsson T."/>
            <person name="Lv J."/>
            <person name="Arendt D."/>
            <person name="Savage R."/>
            <person name="Osoegawa K."/>
            <person name="de Jong P."/>
            <person name="Lindberg D.R."/>
            <person name="Seaver E.C."/>
            <person name="Weisblat D.A."/>
            <person name="Putnam N.H."/>
            <person name="Grigoriev I.V."/>
            <person name="Rokhsar D.S."/>
        </authorList>
    </citation>
    <scope>NUCLEOTIDE SEQUENCE</scope>
    <source>
        <strain evidence="5">I ESC-2004</strain>
    </source>
</reference>
<reference evidence="3 5" key="2">
    <citation type="journal article" date="2013" name="Nature">
        <title>Insights into bilaterian evolution from three spiralian genomes.</title>
        <authorList>
            <person name="Simakov O."/>
            <person name="Marletaz F."/>
            <person name="Cho S.J."/>
            <person name="Edsinger-Gonzales E."/>
            <person name="Havlak P."/>
            <person name="Hellsten U."/>
            <person name="Kuo D.H."/>
            <person name="Larsson T."/>
            <person name="Lv J."/>
            <person name="Arendt D."/>
            <person name="Savage R."/>
            <person name="Osoegawa K."/>
            <person name="de Jong P."/>
            <person name="Grimwood J."/>
            <person name="Chapman J.A."/>
            <person name="Shapiro H."/>
            <person name="Aerts A."/>
            <person name="Otillar R.P."/>
            <person name="Terry A.Y."/>
            <person name="Boore J.L."/>
            <person name="Grigoriev I.V."/>
            <person name="Lindberg D.R."/>
            <person name="Seaver E.C."/>
            <person name="Weisblat D.A."/>
            <person name="Putnam N.H."/>
            <person name="Rokhsar D.S."/>
        </authorList>
    </citation>
    <scope>NUCLEOTIDE SEQUENCE</scope>
    <source>
        <strain evidence="3 5">I ESC-2004</strain>
    </source>
</reference>
<feature type="chain" id="PRO_5008788416" description="F5/8 type C domain-containing protein" evidence="1">
    <location>
        <begin position="22"/>
        <end position="221"/>
    </location>
</feature>
<dbReference type="EnsemblMetazoa" id="CapteT193157">
    <property type="protein sequence ID" value="CapteP193157"/>
    <property type="gene ID" value="CapteG193157"/>
</dbReference>
<evidence type="ECO:0000256" key="1">
    <source>
        <dbReference type="SAM" id="SignalP"/>
    </source>
</evidence>
<sequence length="221" mass="24915">MKAHLLMLSLVYLRNAAFTSGCDVLSPLITGPDGVQDDQLSASSDSDKDFLPQDSRFRSENEWLQVTFGESHTIVAIETMGHGSYDEYVKSYNISYSPDGSAWNWVTSNGIIHTRFSVLNHRIDTADDVNRTLQQQGASSATGKRRVSQFAGNTNHYAPVRNDFDPPIVARSLKIHPVDFYKYCSTRWELYKCLNLDSPKERIKRRSGMSFTCITLMMGIS</sequence>
<protein>
    <recommendedName>
        <fullName evidence="2">F5/8 type C domain-containing protein</fullName>
    </recommendedName>
</protein>
<keyword evidence="1" id="KW-0732">Signal</keyword>
<feature type="signal peptide" evidence="1">
    <location>
        <begin position="1"/>
        <end position="21"/>
    </location>
</feature>